<feature type="domain" description="Transglycosylase SLT" evidence="3">
    <location>
        <begin position="79"/>
        <end position="168"/>
    </location>
</feature>
<dbReference type="Pfam" id="PF01464">
    <property type="entry name" value="SLT"/>
    <property type="match status" value="1"/>
</dbReference>
<feature type="signal peptide" evidence="2">
    <location>
        <begin position="1"/>
        <end position="20"/>
    </location>
</feature>
<reference evidence="4 5" key="1">
    <citation type="journal article" date="2014" name="Int. J. Syst. Evol. Microbiol.">
        <title>Solimonas terrae sp. nov., isolated from soil.</title>
        <authorList>
            <person name="Kim S.J."/>
            <person name="Moon J.Y."/>
            <person name="Weon H.Y."/>
            <person name="Ahn J.H."/>
            <person name="Chen W.M."/>
            <person name="Kwon S.W."/>
        </authorList>
    </citation>
    <scope>NUCLEOTIDE SEQUENCE [LARGE SCALE GENOMIC DNA]</scope>
    <source>
        <strain evidence="4 5">KIS83-12</strain>
    </source>
</reference>
<name>A0A6M2BW45_9GAMM</name>
<dbReference type="SUPFAM" id="SSF53955">
    <property type="entry name" value="Lysozyme-like"/>
    <property type="match status" value="1"/>
</dbReference>
<dbReference type="PANTHER" id="PTHR37423">
    <property type="entry name" value="SOLUBLE LYTIC MUREIN TRANSGLYCOSYLASE-RELATED"/>
    <property type="match status" value="1"/>
</dbReference>
<protein>
    <submittedName>
        <fullName evidence="4">Lytic transglycosylase domain-containing protein</fullName>
    </submittedName>
</protein>
<dbReference type="InterPro" id="IPR023346">
    <property type="entry name" value="Lysozyme-like_dom_sf"/>
</dbReference>
<organism evidence="4 5">
    <name type="scientific">Solimonas terrae</name>
    <dbReference type="NCBI Taxonomy" id="1396819"/>
    <lineage>
        <taxon>Bacteria</taxon>
        <taxon>Pseudomonadati</taxon>
        <taxon>Pseudomonadota</taxon>
        <taxon>Gammaproteobacteria</taxon>
        <taxon>Nevskiales</taxon>
        <taxon>Nevskiaceae</taxon>
        <taxon>Solimonas</taxon>
    </lineage>
</organism>
<feature type="chain" id="PRO_5027059358" evidence="2">
    <location>
        <begin position="21"/>
        <end position="189"/>
    </location>
</feature>
<sequence>MRRALLLAGCFAVVAGPAFAGPTGEPEPELRALLAKNIDAADGFEHRFDAEVWFVDMSGRLQPFVRDDAQRLQLLRLVHSEARRAKLAPELVLSVIEVESRFNRYAVSSAGAQGLMQIMPFWLKEIGKPDDNLFHTQTNLRMGCTILKFYLDKEHGNLINALGRYNGSYGKPDYPMLVVNALNRHWYHS</sequence>
<gene>
    <name evidence="4" type="ORF">G7Y85_18975</name>
</gene>
<dbReference type="RefSeq" id="WP_166261219.1">
    <property type="nucleotide sequence ID" value="NZ_JAAMOW010000011.1"/>
</dbReference>
<dbReference type="PANTHER" id="PTHR37423:SF2">
    <property type="entry name" value="MEMBRANE-BOUND LYTIC MUREIN TRANSGLYCOSYLASE C"/>
    <property type="match status" value="1"/>
</dbReference>
<dbReference type="Gene3D" id="1.10.530.10">
    <property type="match status" value="1"/>
</dbReference>
<evidence type="ECO:0000256" key="1">
    <source>
        <dbReference type="ARBA" id="ARBA00007734"/>
    </source>
</evidence>
<proteinExistence type="inferred from homology"/>
<dbReference type="Proteomes" id="UP000472676">
    <property type="component" value="Unassembled WGS sequence"/>
</dbReference>
<comment type="similarity">
    <text evidence="1">Belongs to the transglycosylase Slt family.</text>
</comment>
<evidence type="ECO:0000313" key="4">
    <source>
        <dbReference type="EMBL" id="NGY06862.1"/>
    </source>
</evidence>
<evidence type="ECO:0000256" key="2">
    <source>
        <dbReference type="SAM" id="SignalP"/>
    </source>
</evidence>
<keyword evidence="5" id="KW-1185">Reference proteome</keyword>
<dbReference type="EMBL" id="JAAMOW010000011">
    <property type="protein sequence ID" value="NGY06862.1"/>
    <property type="molecule type" value="Genomic_DNA"/>
</dbReference>
<dbReference type="InterPro" id="IPR008258">
    <property type="entry name" value="Transglycosylase_SLT_dom_1"/>
</dbReference>
<evidence type="ECO:0000259" key="3">
    <source>
        <dbReference type="Pfam" id="PF01464"/>
    </source>
</evidence>
<dbReference type="AlphaFoldDB" id="A0A6M2BW45"/>
<comment type="caution">
    <text evidence="4">The sequence shown here is derived from an EMBL/GenBank/DDBJ whole genome shotgun (WGS) entry which is preliminary data.</text>
</comment>
<evidence type="ECO:0000313" key="5">
    <source>
        <dbReference type="Proteomes" id="UP000472676"/>
    </source>
</evidence>
<accession>A0A6M2BW45</accession>
<keyword evidence="2" id="KW-0732">Signal</keyword>